<gene>
    <name evidence="1" type="ORF">MOO44_00895</name>
</gene>
<accession>A0A976RQE2</accession>
<dbReference type="KEGG" id="lbe:MOO44_00895"/>
<name>A0A976RQE2_9LACO</name>
<keyword evidence="1" id="KW-0614">Plasmid</keyword>
<geneLocation type="plasmid" evidence="1 2">
    <name>p1unnamed</name>
</geneLocation>
<sequence length="111" mass="13417">MNLLNLHDFVKKNYENGNYDFAKKNYENYNFSGGIPQSVNYNMFRRQSKDFQLGYNQALNDYKIRNKFKHYPVKLIYLINMLFNNRAIEIYNFVKGYSLAKNTLRRKKAHL</sequence>
<organism evidence="1 2">
    <name type="scientific">Nicoliella spurrieriana</name>
    <dbReference type="NCBI Taxonomy" id="2925830"/>
    <lineage>
        <taxon>Bacteria</taxon>
        <taxon>Bacillati</taxon>
        <taxon>Bacillota</taxon>
        <taxon>Bacilli</taxon>
        <taxon>Lactobacillales</taxon>
        <taxon>Lactobacillaceae</taxon>
        <taxon>Nicoliella</taxon>
    </lineage>
</organism>
<keyword evidence="2" id="KW-1185">Reference proteome</keyword>
<evidence type="ECO:0000313" key="1">
    <source>
        <dbReference type="EMBL" id="UQS85908.1"/>
    </source>
</evidence>
<reference evidence="1" key="1">
    <citation type="journal article" date="2022" name="Int. J. Syst. Evol. Microbiol.">
        <title>Apilactobacillus apisilvae sp. nov., Nicolia spurrieriana gen. nov. sp. nov., Bombilactobacillus folatiphilus sp. nov. and Bombilactobacillus thymidiniphilus sp. nov., four new lactic acid bacterial isolates from stingless bees Tetragonula carbonaria and Austroplebeia australis.</title>
        <authorList>
            <person name="Oliphant S.A."/>
            <person name="Watson-Haigh N.S."/>
            <person name="Sumby K.M."/>
            <person name="Gardner J."/>
            <person name="Groom S."/>
            <person name="Jiranek V."/>
        </authorList>
    </citation>
    <scope>NUCLEOTIDE SEQUENCE</scope>
    <source>
        <strain evidence="1">SGEP1_A5</strain>
    </source>
</reference>
<dbReference type="EMBL" id="CP093360">
    <property type="protein sequence ID" value="UQS85908.1"/>
    <property type="molecule type" value="Genomic_DNA"/>
</dbReference>
<protein>
    <submittedName>
        <fullName evidence="1">Uncharacterized protein</fullName>
    </submittedName>
</protein>
<evidence type="ECO:0000313" key="2">
    <source>
        <dbReference type="Proteomes" id="UP000831181"/>
    </source>
</evidence>
<dbReference type="AlphaFoldDB" id="A0A976RQE2"/>
<proteinExistence type="predicted"/>
<dbReference type="RefSeq" id="WP_260115718.1">
    <property type="nucleotide sequence ID" value="NZ_CP093360.1"/>
</dbReference>
<dbReference type="Proteomes" id="UP000831181">
    <property type="component" value="Plasmid p1unnamed"/>
</dbReference>